<dbReference type="InParanoid" id="B3S8L8"/>
<dbReference type="GO" id="GO:0005516">
    <property type="term" value="F:calmodulin binding"/>
    <property type="evidence" value="ECO:0000318"/>
    <property type="project" value="GO_Central"/>
</dbReference>
<dbReference type="STRING" id="10228.B3S8L8"/>
<dbReference type="EMBL" id="DS985256">
    <property type="protein sequence ID" value="EDV20975.1"/>
    <property type="molecule type" value="Genomic_DNA"/>
</dbReference>
<dbReference type="Proteomes" id="UP000009022">
    <property type="component" value="Unassembled WGS sequence"/>
</dbReference>
<keyword evidence="3" id="KW-1185">Reference proteome</keyword>
<feature type="domain" description="Protein kinase" evidence="1">
    <location>
        <begin position="1"/>
        <end position="251"/>
    </location>
</feature>
<dbReference type="KEGG" id="tad:TRIADDRAFT_31065"/>
<dbReference type="GO" id="GO:0004683">
    <property type="term" value="F:calcium/calmodulin-dependent protein kinase activity"/>
    <property type="evidence" value="ECO:0000318"/>
    <property type="project" value="GO_Central"/>
</dbReference>
<dbReference type="PROSITE" id="PS50011">
    <property type="entry name" value="PROTEIN_KINASE_DOM"/>
    <property type="match status" value="1"/>
</dbReference>
<dbReference type="InterPro" id="IPR000719">
    <property type="entry name" value="Prot_kinase_dom"/>
</dbReference>
<dbReference type="InterPro" id="IPR011009">
    <property type="entry name" value="Kinase-like_dom_sf"/>
</dbReference>
<dbReference type="SUPFAM" id="SSF56112">
    <property type="entry name" value="Protein kinase-like (PK-like)"/>
    <property type="match status" value="1"/>
</dbReference>
<dbReference type="CTD" id="6757766"/>
<proteinExistence type="predicted"/>
<gene>
    <name evidence="2" type="ORF">TRIADDRAFT_31065</name>
</gene>
<evidence type="ECO:0000313" key="3">
    <source>
        <dbReference type="Proteomes" id="UP000009022"/>
    </source>
</evidence>
<dbReference type="GO" id="GO:0043005">
    <property type="term" value="C:neuron projection"/>
    <property type="evidence" value="ECO:0000318"/>
    <property type="project" value="GO_Central"/>
</dbReference>
<name>B3S8L8_TRIAD</name>
<protein>
    <recommendedName>
        <fullName evidence="1">Protein kinase domain-containing protein</fullName>
    </recommendedName>
</protein>
<organism evidence="2 3">
    <name type="scientific">Trichoplax adhaerens</name>
    <name type="common">Trichoplax reptans</name>
    <dbReference type="NCBI Taxonomy" id="10228"/>
    <lineage>
        <taxon>Eukaryota</taxon>
        <taxon>Metazoa</taxon>
        <taxon>Placozoa</taxon>
        <taxon>Uniplacotomia</taxon>
        <taxon>Trichoplacea</taxon>
        <taxon>Trichoplacidae</taxon>
        <taxon>Trichoplax</taxon>
    </lineage>
</organism>
<dbReference type="HOGENOM" id="CLU_000288_71_0_1"/>
<evidence type="ECO:0000313" key="2">
    <source>
        <dbReference type="EMBL" id="EDV20975.1"/>
    </source>
</evidence>
<dbReference type="GO" id="GO:0005737">
    <property type="term" value="C:cytoplasm"/>
    <property type="evidence" value="ECO:0000318"/>
    <property type="project" value="GO_Central"/>
</dbReference>
<reference evidence="2 3" key="1">
    <citation type="journal article" date="2008" name="Nature">
        <title>The Trichoplax genome and the nature of placozoans.</title>
        <authorList>
            <person name="Srivastava M."/>
            <person name="Begovic E."/>
            <person name="Chapman J."/>
            <person name="Putnam N.H."/>
            <person name="Hellsten U."/>
            <person name="Kawashima T."/>
            <person name="Kuo A."/>
            <person name="Mitros T."/>
            <person name="Salamov A."/>
            <person name="Carpenter M.L."/>
            <person name="Signorovitch A.Y."/>
            <person name="Moreno M.A."/>
            <person name="Kamm K."/>
            <person name="Grimwood J."/>
            <person name="Schmutz J."/>
            <person name="Shapiro H."/>
            <person name="Grigoriev I.V."/>
            <person name="Buss L.W."/>
            <person name="Schierwater B."/>
            <person name="Dellaporta S.L."/>
            <person name="Rokhsar D.S."/>
        </authorList>
    </citation>
    <scope>NUCLEOTIDE SEQUENCE [LARGE SCALE GENOMIC DNA]</scope>
    <source>
        <strain evidence="2 3">Grell-BS-1999</strain>
    </source>
</reference>
<dbReference type="FunFam" id="1.10.510.10:FF:002312">
    <property type="match status" value="1"/>
</dbReference>
<dbReference type="PANTHER" id="PTHR24347">
    <property type="entry name" value="SERINE/THREONINE-PROTEIN KINASE"/>
    <property type="match status" value="1"/>
</dbReference>
<dbReference type="SMART" id="SM00220">
    <property type="entry name" value="S_TKc"/>
    <property type="match status" value="1"/>
</dbReference>
<dbReference type="eggNOG" id="KOG0033">
    <property type="taxonomic scope" value="Eukaryota"/>
</dbReference>
<dbReference type="GO" id="GO:0005524">
    <property type="term" value="F:ATP binding"/>
    <property type="evidence" value="ECO:0007669"/>
    <property type="project" value="InterPro"/>
</dbReference>
<accession>B3S8L8</accession>
<dbReference type="AlphaFoldDB" id="B3S8L8"/>
<dbReference type="GO" id="GO:1903076">
    <property type="term" value="P:regulation of protein localization to plasma membrane"/>
    <property type="evidence" value="ECO:0000318"/>
    <property type="project" value="GO_Central"/>
</dbReference>
<sequence length="296" mass="34355">RGAFSEVYQCQHPQDNTNYAAKIINAKFASQQDIQNIHREVRICRKLNHANIVRFYELTQGDNSYCMIFELVTNGELFQHISKRKIYTESDASIYFRQILKAVNHCHQNNIIHRDIKPKNLMISCSNGEETVKLIDFGLAIEVHPEIQEWHGFAGTLKYLSPEMIQNQPYGKPIDLWGCGAVLYALLVGYPPYWDDDIEVLFEDIIRGSISYRYHGWASISIEAKELVKKLLTVNMRTRLTAMQALQHPFISDWQKVCSKDHQQYTVNGLANFESRSRLQVSNLTILRLRTTLILY</sequence>
<dbReference type="OrthoDB" id="442176at2759"/>
<dbReference type="Gene3D" id="1.10.510.10">
    <property type="entry name" value="Transferase(Phosphotransferase) domain 1"/>
    <property type="match status" value="1"/>
</dbReference>
<dbReference type="PhylomeDB" id="B3S8L8"/>
<dbReference type="Pfam" id="PF00069">
    <property type="entry name" value="Pkinase"/>
    <property type="match status" value="1"/>
</dbReference>
<dbReference type="RefSeq" id="XP_002116619.1">
    <property type="nucleotide sequence ID" value="XM_002116583.1"/>
</dbReference>
<dbReference type="GeneID" id="6757766"/>
<dbReference type="Gene3D" id="3.30.200.20">
    <property type="entry name" value="Phosphorylase Kinase, domain 1"/>
    <property type="match status" value="1"/>
</dbReference>
<feature type="non-terminal residue" evidence="2">
    <location>
        <position position="1"/>
    </location>
</feature>
<dbReference type="PROSITE" id="PS00108">
    <property type="entry name" value="PROTEIN_KINASE_ST"/>
    <property type="match status" value="1"/>
</dbReference>
<dbReference type="InterPro" id="IPR008271">
    <property type="entry name" value="Ser/Thr_kinase_AS"/>
</dbReference>
<evidence type="ECO:0000259" key="1">
    <source>
        <dbReference type="PROSITE" id="PS50011"/>
    </source>
</evidence>
<dbReference type="OMA" id="VERMENT"/>